<feature type="compositionally biased region" description="Low complexity" evidence="1">
    <location>
        <begin position="289"/>
        <end position="302"/>
    </location>
</feature>
<comment type="caution">
    <text evidence="2">The sequence shown here is derived from an EMBL/GenBank/DDBJ whole genome shotgun (WGS) entry which is preliminary data.</text>
</comment>
<dbReference type="Proteomes" id="UP001431783">
    <property type="component" value="Unassembled WGS sequence"/>
</dbReference>
<dbReference type="AlphaFoldDB" id="A0AAW1UV12"/>
<keyword evidence="3" id="KW-1185">Reference proteome</keyword>
<feature type="compositionally biased region" description="Polar residues" evidence="1">
    <location>
        <begin position="49"/>
        <end position="68"/>
    </location>
</feature>
<feature type="region of interest" description="Disordered" evidence="1">
    <location>
        <begin position="362"/>
        <end position="425"/>
    </location>
</feature>
<protein>
    <submittedName>
        <fullName evidence="2">Uncharacterized protein</fullName>
    </submittedName>
</protein>
<feature type="compositionally biased region" description="Basic residues" evidence="1">
    <location>
        <begin position="362"/>
        <end position="376"/>
    </location>
</feature>
<gene>
    <name evidence="2" type="ORF">WA026_001852</name>
</gene>
<evidence type="ECO:0000313" key="2">
    <source>
        <dbReference type="EMBL" id="KAK9883681.1"/>
    </source>
</evidence>
<feature type="compositionally biased region" description="Polar residues" evidence="1">
    <location>
        <begin position="279"/>
        <end position="288"/>
    </location>
</feature>
<feature type="region of interest" description="Disordered" evidence="1">
    <location>
        <begin position="279"/>
        <end position="321"/>
    </location>
</feature>
<proteinExistence type="predicted"/>
<evidence type="ECO:0000313" key="3">
    <source>
        <dbReference type="Proteomes" id="UP001431783"/>
    </source>
</evidence>
<reference evidence="2 3" key="1">
    <citation type="submission" date="2023-03" db="EMBL/GenBank/DDBJ databases">
        <title>Genome insight into feeding habits of ladybird beetles.</title>
        <authorList>
            <person name="Li H.-S."/>
            <person name="Huang Y.-H."/>
            <person name="Pang H."/>
        </authorList>
    </citation>
    <scope>NUCLEOTIDE SEQUENCE [LARGE SCALE GENOMIC DNA]</scope>
    <source>
        <strain evidence="2">SYSU_2023b</strain>
        <tissue evidence="2">Whole body</tissue>
    </source>
</reference>
<feature type="compositionally biased region" description="Polar residues" evidence="1">
    <location>
        <begin position="414"/>
        <end position="425"/>
    </location>
</feature>
<evidence type="ECO:0000256" key="1">
    <source>
        <dbReference type="SAM" id="MobiDB-lite"/>
    </source>
</evidence>
<accession>A0AAW1UV12</accession>
<feature type="compositionally biased region" description="Polar residues" evidence="1">
    <location>
        <begin position="25"/>
        <end position="37"/>
    </location>
</feature>
<feature type="region of interest" description="Disordered" evidence="1">
    <location>
        <begin position="25"/>
        <end position="68"/>
    </location>
</feature>
<organism evidence="2 3">
    <name type="scientific">Henosepilachna vigintioctopunctata</name>
    <dbReference type="NCBI Taxonomy" id="420089"/>
    <lineage>
        <taxon>Eukaryota</taxon>
        <taxon>Metazoa</taxon>
        <taxon>Ecdysozoa</taxon>
        <taxon>Arthropoda</taxon>
        <taxon>Hexapoda</taxon>
        <taxon>Insecta</taxon>
        <taxon>Pterygota</taxon>
        <taxon>Neoptera</taxon>
        <taxon>Endopterygota</taxon>
        <taxon>Coleoptera</taxon>
        <taxon>Polyphaga</taxon>
        <taxon>Cucujiformia</taxon>
        <taxon>Coccinelloidea</taxon>
        <taxon>Coccinellidae</taxon>
        <taxon>Epilachninae</taxon>
        <taxon>Epilachnini</taxon>
        <taxon>Henosepilachna</taxon>
    </lineage>
</organism>
<feature type="compositionally biased region" description="Polar residues" evidence="1">
    <location>
        <begin position="303"/>
        <end position="321"/>
    </location>
</feature>
<name>A0AAW1UV12_9CUCU</name>
<dbReference type="EMBL" id="JARQZJ010000091">
    <property type="protein sequence ID" value="KAK9883681.1"/>
    <property type="molecule type" value="Genomic_DNA"/>
</dbReference>
<feature type="compositionally biased region" description="Polar residues" evidence="1">
    <location>
        <begin position="386"/>
        <end position="399"/>
    </location>
</feature>
<sequence length="521" mass="56567">MHVGIPVNTADYQSNVPVNRLTNNELKTSCGPPNQNGLRPCYDNESNHESSSVHARNTSPRANQFNKSSSLGNLSFINIVGLPYHPRQSSVPSTTTLRNQVGSDSTIFPNHFRYASESNAVPPRPPRTSVPSNFNNATVEGDSQVKGAPPTPAKGHVPPELRWNKSGGTAIDRVNSAVTLTYQFNNLGFPYTTISNQQSSGSLITPSRATTCSEPCRIQSNDIPINQIDNQENVSNVNVNFHRTVPTNARMNVISAVPTIKCLNTHSAKNVSNVQIMPLSGTNSDQNASSSSSPCKTSITSSQVTVHNEQTPTQLISPSTTETVSSVYLSNRAVPQRTFTSTEAQTDDTDLAALELISDRERRRRERRERRVHRRANPVSARPTGEISTQTNNGDNSGNLPDILGSHLPPPYTSHPNTLQRNQNIPNIHTVPGRTMPPHMSMIPPAPPQILNGIVPPPGFAPGMVPHPRPRGAIQTIVPNNVPHVSFPPPSAIPGQVPLVQNVPDPNSGYRFALPVGQFRR</sequence>